<accession>A0ABP1CES9</accession>
<evidence type="ECO:0008006" key="3">
    <source>
        <dbReference type="Google" id="ProtNLM"/>
    </source>
</evidence>
<dbReference type="Proteomes" id="UP001497453">
    <property type="component" value="Chromosome 1"/>
</dbReference>
<evidence type="ECO:0000313" key="1">
    <source>
        <dbReference type="EMBL" id="CAL1694052.1"/>
    </source>
</evidence>
<proteinExistence type="predicted"/>
<name>A0ABP1CES9_9APHY</name>
<keyword evidence="2" id="KW-1185">Reference proteome</keyword>
<organism evidence="1 2">
    <name type="scientific">Somion occarium</name>
    <dbReference type="NCBI Taxonomy" id="3059160"/>
    <lineage>
        <taxon>Eukaryota</taxon>
        <taxon>Fungi</taxon>
        <taxon>Dikarya</taxon>
        <taxon>Basidiomycota</taxon>
        <taxon>Agaricomycotina</taxon>
        <taxon>Agaricomycetes</taxon>
        <taxon>Polyporales</taxon>
        <taxon>Cerrenaceae</taxon>
        <taxon>Somion</taxon>
    </lineage>
</organism>
<sequence length="294" mass="32742">MTTSTTPIMLNASTTSTVSSSRRPGRVLRFLVPGTPETELFRLYSFSNNSPNLTVQPPPHWWPTTQQFATLDHPIYGLGNGGPKQVVHSFVHKPHLNVGVEGDTGCSEDSKRDMGGDDVPKEVALKWGRGQHQLLRLAREHELYMNDLRYLQGKVVPRNYGMYVGVVEGREVGCLVLEWCDSSTLVEENDFMCQMMGAATKIHAAGIMHNALADRKHRVVDKNRKLRIVGFGNATRHKCPGSVPRSFNPENGPSPAGCSELDALDEMFVDDGHRYLWSPIEMRRSGSCHMLSDV</sequence>
<evidence type="ECO:0000313" key="2">
    <source>
        <dbReference type="Proteomes" id="UP001497453"/>
    </source>
</evidence>
<dbReference type="EMBL" id="OZ037944">
    <property type="protein sequence ID" value="CAL1694052.1"/>
    <property type="molecule type" value="Genomic_DNA"/>
</dbReference>
<protein>
    <recommendedName>
        <fullName evidence="3">Protein kinase domain-containing protein</fullName>
    </recommendedName>
</protein>
<gene>
    <name evidence="1" type="ORF">GFSPODELE1_LOCUS130</name>
</gene>
<dbReference type="SUPFAM" id="SSF56112">
    <property type="entry name" value="Protein kinase-like (PK-like)"/>
    <property type="match status" value="1"/>
</dbReference>
<dbReference type="InterPro" id="IPR011009">
    <property type="entry name" value="Kinase-like_dom_sf"/>
</dbReference>
<reference evidence="2" key="1">
    <citation type="submission" date="2024-04" db="EMBL/GenBank/DDBJ databases">
        <authorList>
            <person name="Shaw F."/>
            <person name="Minotto A."/>
        </authorList>
    </citation>
    <scope>NUCLEOTIDE SEQUENCE [LARGE SCALE GENOMIC DNA]</scope>
</reference>